<dbReference type="Proteomes" id="UP000693946">
    <property type="component" value="Linkage Group LG7"/>
</dbReference>
<gene>
    <name evidence="2" type="ORF">JOB18_029348</name>
</gene>
<feature type="region of interest" description="Disordered" evidence="1">
    <location>
        <begin position="29"/>
        <end position="70"/>
    </location>
</feature>
<name>A0AAV6Q3C9_SOLSE</name>
<evidence type="ECO:0000256" key="1">
    <source>
        <dbReference type="SAM" id="MobiDB-lite"/>
    </source>
</evidence>
<dbReference type="AlphaFoldDB" id="A0AAV6Q3C9"/>
<accession>A0AAV6Q3C9</accession>
<evidence type="ECO:0000313" key="2">
    <source>
        <dbReference type="EMBL" id="KAG7482757.1"/>
    </source>
</evidence>
<keyword evidence="3" id="KW-1185">Reference proteome</keyword>
<reference evidence="2 3" key="1">
    <citation type="journal article" date="2021" name="Sci. Rep.">
        <title>Chromosome anchoring in Senegalese sole (Solea senegalensis) reveals sex-associated markers and genome rearrangements in flatfish.</title>
        <authorList>
            <person name="Guerrero-Cozar I."/>
            <person name="Gomez-Garrido J."/>
            <person name="Berbel C."/>
            <person name="Martinez-Blanch J.F."/>
            <person name="Alioto T."/>
            <person name="Claros M.G."/>
            <person name="Gagnaire P.A."/>
            <person name="Manchado M."/>
        </authorList>
    </citation>
    <scope>NUCLEOTIDE SEQUENCE [LARGE SCALE GENOMIC DNA]</scope>
    <source>
        <strain evidence="2">Sse05_10M</strain>
    </source>
</reference>
<comment type="caution">
    <text evidence="2">The sequence shown here is derived from an EMBL/GenBank/DDBJ whole genome shotgun (WGS) entry which is preliminary data.</text>
</comment>
<evidence type="ECO:0000313" key="3">
    <source>
        <dbReference type="Proteomes" id="UP000693946"/>
    </source>
</evidence>
<dbReference type="EMBL" id="JAGKHQ010000019">
    <property type="protein sequence ID" value="KAG7482757.1"/>
    <property type="molecule type" value="Genomic_DNA"/>
</dbReference>
<proteinExistence type="predicted"/>
<sequence>MTERLWTPLTTSIHNERSPRATMGFVKENEDNSSLQKVTGLTGPHPRVAGEYDWREQDEDDQASTRARQI</sequence>
<organism evidence="2 3">
    <name type="scientific">Solea senegalensis</name>
    <name type="common">Senegalese sole</name>
    <dbReference type="NCBI Taxonomy" id="28829"/>
    <lineage>
        <taxon>Eukaryota</taxon>
        <taxon>Metazoa</taxon>
        <taxon>Chordata</taxon>
        <taxon>Craniata</taxon>
        <taxon>Vertebrata</taxon>
        <taxon>Euteleostomi</taxon>
        <taxon>Actinopterygii</taxon>
        <taxon>Neopterygii</taxon>
        <taxon>Teleostei</taxon>
        <taxon>Neoteleostei</taxon>
        <taxon>Acanthomorphata</taxon>
        <taxon>Carangaria</taxon>
        <taxon>Pleuronectiformes</taxon>
        <taxon>Pleuronectoidei</taxon>
        <taxon>Soleidae</taxon>
        <taxon>Solea</taxon>
    </lineage>
</organism>
<protein>
    <submittedName>
        <fullName evidence="2">Uncharacterized protein</fullName>
    </submittedName>
</protein>